<evidence type="ECO:0000256" key="1">
    <source>
        <dbReference type="SAM" id="Phobius"/>
    </source>
</evidence>
<dbReference type="RefSeq" id="WP_349655153.1">
    <property type="nucleotide sequence ID" value="NZ_CP027059.1"/>
</dbReference>
<reference evidence="2" key="2">
    <citation type="journal article" date="2021" name="J Anim Sci Technol">
        <title>Complete genome sequence of Paenibacillus konkukensis sp. nov. SK3146 as a potential probiotic strain.</title>
        <authorList>
            <person name="Jung H.I."/>
            <person name="Park S."/>
            <person name="Niu K.M."/>
            <person name="Lee S.W."/>
            <person name="Kothari D."/>
            <person name="Yi K.J."/>
            <person name="Kim S.K."/>
        </authorList>
    </citation>
    <scope>NUCLEOTIDE SEQUENCE</scope>
    <source>
        <strain evidence="2">SK3146</strain>
    </source>
</reference>
<accession>A0ABY4RSF4</accession>
<organism evidence="2 3">
    <name type="scientific">Paenibacillus konkukensis</name>
    <dbReference type="NCBI Taxonomy" id="2020716"/>
    <lineage>
        <taxon>Bacteria</taxon>
        <taxon>Bacillati</taxon>
        <taxon>Bacillota</taxon>
        <taxon>Bacilli</taxon>
        <taxon>Bacillales</taxon>
        <taxon>Paenibacillaceae</taxon>
        <taxon>Paenibacillus</taxon>
    </lineage>
</organism>
<reference evidence="2" key="1">
    <citation type="submission" date="2018-02" db="EMBL/GenBank/DDBJ databases">
        <authorList>
            <person name="Kim S.-K."/>
            <person name="Jung H.-I."/>
            <person name="Lee S.-W."/>
        </authorList>
    </citation>
    <scope>NUCLEOTIDE SEQUENCE</scope>
    <source>
        <strain evidence="2">SK3146</strain>
    </source>
</reference>
<feature type="transmembrane region" description="Helical" evidence="1">
    <location>
        <begin position="43"/>
        <end position="62"/>
    </location>
</feature>
<keyword evidence="1" id="KW-1133">Transmembrane helix</keyword>
<evidence type="ECO:0000313" key="3">
    <source>
        <dbReference type="Proteomes" id="UP001057134"/>
    </source>
</evidence>
<protein>
    <submittedName>
        <fullName evidence="2">Uncharacterized protein</fullName>
    </submittedName>
</protein>
<keyword evidence="3" id="KW-1185">Reference proteome</keyword>
<gene>
    <name evidence="2" type="ORF">SK3146_03934</name>
</gene>
<keyword evidence="1" id="KW-0812">Transmembrane</keyword>
<sequence length="71" mass="7481">MKHTEERFIGRVTGIRTPLMTGAMVAMMSAAGPLKEAFSLPALYGAAGGMFVLGLLLLLPVFRVSGEAAEQ</sequence>
<proteinExistence type="predicted"/>
<name>A0ABY4RSF4_9BACL</name>
<feature type="transmembrane region" description="Helical" evidence="1">
    <location>
        <begin position="12"/>
        <end position="31"/>
    </location>
</feature>
<evidence type="ECO:0000313" key="2">
    <source>
        <dbReference type="EMBL" id="UQZ84679.1"/>
    </source>
</evidence>
<dbReference type="EMBL" id="CP027059">
    <property type="protein sequence ID" value="UQZ84679.1"/>
    <property type="molecule type" value="Genomic_DNA"/>
</dbReference>
<dbReference type="Proteomes" id="UP001057134">
    <property type="component" value="Chromosome"/>
</dbReference>
<keyword evidence="1" id="KW-0472">Membrane</keyword>